<comment type="similarity">
    <text evidence="1">Belongs to the short-chain dehydrogenases/reductases (SDR) family.</text>
</comment>
<evidence type="ECO:0000256" key="1">
    <source>
        <dbReference type="ARBA" id="ARBA00006484"/>
    </source>
</evidence>
<dbReference type="PANTHER" id="PTHR43943">
    <property type="entry name" value="DEHYDROGENASE/REDUCTASE (SDR FAMILY) MEMBER 4"/>
    <property type="match status" value="1"/>
</dbReference>
<keyword evidence="6" id="KW-1185">Reference proteome</keyword>
<dbReference type="Gene3D" id="3.40.50.720">
    <property type="entry name" value="NAD(P)-binding Rossmann-like Domain"/>
    <property type="match status" value="1"/>
</dbReference>
<evidence type="ECO:0000313" key="5">
    <source>
        <dbReference type="EMBL" id="MFI1460752.1"/>
    </source>
</evidence>
<dbReference type="EMBL" id="JBIRUQ010000001">
    <property type="protein sequence ID" value="MFI1460752.1"/>
    <property type="molecule type" value="Genomic_DNA"/>
</dbReference>
<evidence type="ECO:0000256" key="3">
    <source>
        <dbReference type="ARBA" id="ARBA00023002"/>
    </source>
</evidence>
<dbReference type="Pfam" id="PF13561">
    <property type="entry name" value="adh_short_C2"/>
    <property type="match status" value="1"/>
</dbReference>
<dbReference type="Proteomes" id="UP001611263">
    <property type="component" value="Unassembled WGS sequence"/>
</dbReference>
<dbReference type="SUPFAM" id="SSF51735">
    <property type="entry name" value="NAD(P)-binding Rossmann-fold domains"/>
    <property type="match status" value="1"/>
</dbReference>
<keyword evidence="4" id="KW-0520">NAD</keyword>
<dbReference type="InterPro" id="IPR002347">
    <property type="entry name" value="SDR_fam"/>
</dbReference>
<dbReference type="RefSeq" id="WP_033246101.1">
    <property type="nucleotide sequence ID" value="NZ_JBIRUQ010000001.1"/>
</dbReference>
<dbReference type="GeneID" id="93503218"/>
<dbReference type="GO" id="GO:0016491">
    <property type="term" value="F:oxidoreductase activity"/>
    <property type="evidence" value="ECO:0007669"/>
    <property type="project" value="UniProtKB-KW"/>
</dbReference>
<proteinExistence type="inferred from homology"/>
<evidence type="ECO:0000313" key="6">
    <source>
        <dbReference type="Proteomes" id="UP001611263"/>
    </source>
</evidence>
<dbReference type="EC" id="1.1.1.-" evidence="5"/>
<organism evidence="5 6">
    <name type="scientific">Nocardia carnea</name>
    <dbReference type="NCBI Taxonomy" id="37328"/>
    <lineage>
        <taxon>Bacteria</taxon>
        <taxon>Bacillati</taxon>
        <taxon>Actinomycetota</taxon>
        <taxon>Actinomycetes</taxon>
        <taxon>Mycobacteriales</taxon>
        <taxon>Nocardiaceae</taxon>
        <taxon>Nocardia</taxon>
    </lineage>
</organism>
<gene>
    <name evidence="5" type="ORF">ACH4WX_08505</name>
</gene>
<dbReference type="CDD" id="cd05233">
    <property type="entry name" value="SDR_c"/>
    <property type="match status" value="1"/>
</dbReference>
<evidence type="ECO:0000256" key="4">
    <source>
        <dbReference type="ARBA" id="ARBA00023027"/>
    </source>
</evidence>
<dbReference type="PRINTS" id="PR00081">
    <property type="entry name" value="GDHRDH"/>
</dbReference>
<name>A0ABW7TI95_9NOCA</name>
<accession>A0ABW7TI95</accession>
<dbReference type="InterPro" id="IPR020904">
    <property type="entry name" value="Sc_DH/Rdtase_CS"/>
</dbReference>
<dbReference type="PROSITE" id="PS00061">
    <property type="entry name" value="ADH_SHORT"/>
    <property type="match status" value="1"/>
</dbReference>
<dbReference type="PANTHER" id="PTHR43943:SF17">
    <property type="entry name" value="3-PHENYLPROPIONATE-DIHYDRODIOL_CINNAMIC ACID-DIHYDRODIOL DEHYDROGENASE"/>
    <property type="match status" value="1"/>
</dbReference>
<protein>
    <submittedName>
        <fullName evidence="5">SDR family NAD(P)-dependent oxidoreductase</fullName>
        <ecNumber evidence="5">1.1.1.-</ecNumber>
    </submittedName>
</protein>
<keyword evidence="3 5" id="KW-0560">Oxidoreductase</keyword>
<dbReference type="InterPro" id="IPR036291">
    <property type="entry name" value="NAD(P)-bd_dom_sf"/>
</dbReference>
<comment type="caution">
    <text evidence="5">The sequence shown here is derived from an EMBL/GenBank/DDBJ whole genome shotgun (WGS) entry which is preliminary data.</text>
</comment>
<sequence length="290" mass="29708">MSRPLAGSGALITGGGGGFGRSAATRLARDGASDTLLGRTEATLRSAAEWVTQNAPDATPVQWVTGDSADEDDIARAVALADNTPLRICVCTVGGGTMAPVMALTDEVVSADFERNVLTALLAIRHSAAAMVAHGGGSVICLSSTAGGGSFPFMGSYSIAKAALEALVRVAADELGALGVRVNAIRPGLVPTDAAKPGLIAADETQRARVLREKPLARVGTADDIAEAVRYLAGPESSWVTGAVLPVEGGNHLRRAADLEILARKVCGDDTVDRALCGQLPERCERETPA</sequence>
<keyword evidence="2" id="KW-0058">Aromatic hydrocarbons catabolism</keyword>
<reference evidence="5 6" key="1">
    <citation type="submission" date="2024-10" db="EMBL/GenBank/DDBJ databases">
        <title>The Natural Products Discovery Center: Release of the First 8490 Sequenced Strains for Exploring Actinobacteria Biosynthetic Diversity.</title>
        <authorList>
            <person name="Kalkreuter E."/>
            <person name="Kautsar S.A."/>
            <person name="Yang D."/>
            <person name="Bader C.D."/>
            <person name="Teijaro C.N."/>
            <person name="Fluegel L."/>
            <person name="Davis C.M."/>
            <person name="Simpson J.R."/>
            <person name="Lauterbach L."/>
            <person name="Steele A.D."/>
            <person name="Gui C."/>
            <person name="Meng S."/>
            <person name="Li G."/>
            <person name="Viehrig K."/>
            <person name="Ye F."/>
            <person name="Su P."/>
            <person name="Kiefer A.F."/>
            <person name="Nichols A."/>
            <person name="Cepeda A.J."/>
            <person name="Yan W."/>
            <person name="Fan B."/>
            <person name="Jiang Y."/>
            <person name="Adhikari A."/>
            <person name="Zheng C.-J."/>
            <person name="Schuster L."/>
            <person name="Cowan T.M."/>
            <person name="Smanski M.J."/>
            <person name="Chevrette M.G."/>
            <person name="De Carvalho L.P.S."/>
            <person name="Shen B."/>
        </authorList>
    </citation>
    <scope>NUCLEOTIDE SEQUENCE [LARGE SCALE GENOMIC DNA]</scope>
    <source>
        <strain evidence="5 6">NPDC020568</strain>
    </source>
</reference>
<evidence type="ECO:0000256" key="2">
    <source>
        <dbReference type="ARBA" id="ARBA00022797"/>
    </source>
</evidence>